<reference evidence="3 4" key="1">
    <citation type="submission" date="2020-02" db="EMBL/GenBank/DDBJ databases">
        <title>Identification and distribution of gene clusters putatively required for synthesis of sphingolipid metabolism inhibitors in phylogenetically diverse species of the filamentous fungus Fusarium.</title>
        <authorList>
            <person name="Kim H.-S."/>
            <person name="Busman M."/>
            <person name="Brown D.W."/>
            <person name="Divon H."/>
            <person name="Uhlig S."/>
            <person name="Proctor R.H."/>
        </authorList>
    </citation>
    <scope>NUCLEOTIDE SEQUENCE [LARGE SCALE GENOMIC DNA]</scope>
    <source>
        <strain evidence="3 4">NRRL 2903</strain>
    </source>
</reference>
<name>A0AAN5Z9Y8_FUSAU</name>
<gene>
    <name evidence="3" type="ORF">FAUST_6618</name>
</gene>
<evidence type="ECO:0000313" key="3">
    <source>
        <dbReference type="EMBL" id="KAF5236270.1"/>
    </source>
</evidence>
<dbReference type="SUPFAM" id="SSF81383">
    <property type="entry name" value="F-box domain"/>
    <property type="match status" value="1"/>
</dbReference>
<dbReference type="Proteomes" id="UP000537989">
    <property type="component" value="Unassembled WGS sequence"/>
</dbReference>
<dbReference type="InterPro" id="IPR001810">
    <property type="entry name" value="F-box_dom"/>
</dbReference>
<feature type="region of interest" description="Disordered" evidence="1">
    <location>
        <begin position="100"/>
        <end position="150"/>
    </location>
</feature>
<accession>A0AAN5Z9Y8</accession>
<comment type="caution">
    <text evidence="3">The sequence shown here is derived from an EMBL/GenBank/DDBJ whole genome shotgun (WGS) entry which is preliminary data.</text>
</comment>
<evidence type="ECO:0000256" key="1">
    <source>
        <dbReference type="SAM" id="MobiDB-lite"/>
    </source>
</evidence>
<feature type="domain" description="F-box" evidence="2">
    <location>
        <begin position="412"/>
        <end position="456"/>
    </location>
</feature>
<feature type="compositionally biased region" description="Acidic residues" evidence="1">
    <location>
        <begin position="112"/>
        <end position="133"/>
    </location>
</feature>
<dbReference type="AlphaFoldDB" id="A0AAN5Z9Y8"/>
<organism evidence="3 4">
    <name type="scientific">Fusarium austroamericanum</name>
    <dbReference type="NCBI Taxonomy" id="282268"/>
    <lineage>
        <taxon>Eukaryota</taxon>
        <taxon>Fungi</taxon>
        <taxon>Dikarya</taxon>
        <taxon>Ascomycota</taxon>
        <taxon>Pezizomycotina</taxon>
        <taxon>Sordariomycetes</taxon>
        <taxon>Hypocreomycetidae</taxon>
        <taxon>Hypocreales</taxon>
        <taxon>Nectriaceae</taxon>
        <taxon>Fusarium</taxon>
    </lineage>
</organism>
<sequence length="647" mass="74409">MDTTCSGFHKQLFLLLNNKPNECCQICGVDMAIARIRTADEPQSAAWNIDGANYIGWTNRVWEGEAKDKECRDCTTVDRTPADPQILLWESLPCWSEDDDPNDPDWLPCEDSQIDSEPLEYDSGCEEPDEAANESDRDRVDHDSVNEEHDGVKDLCPMSELCDQPRPERLPNGTWYNNKIYYTGNRRAPILGDFPGKNAHKVPPEHIASPSCQSLQGINGQRLSVEQMKNCRNVRFLIPKLQNWKLGDDERLMEEDSLFCLSGESNGSNVIEDRYFVPWKSFFPPQHGLRELSCSWQMINEGADGSDALYPLPVHSYCLDIYAKASYRRMGKVDLDGLWHWREIETQLHSDQKPFPNRPVILRARQHWELPWHHYTGDEWLAANPVEIPGMSKILTSCLDVTLCQRATQREASIIGLLPKELLDQIFDLLSPTDVDSVAHTCHKMYQLTQSRFREIVRNDVAWLWEILEESQYPASPERPVAWDPLCPLGIPPPTLPVGLEKEEAEEELWADIIAEYPEMEEVANGVIMTNAKRRDEILAPYQEKLGSLSKTWQDFRASVETWIRSSRNHTDEVDWGRTWRIFNPKTTLLPGVRNRARIWEDCQQIMDYVASARESGQIDKMYPDLLTKLADPSHPGWSMDPDVDEW</sequence>
<dbReference type="EMBL" id="JAAMOD010000182">
    <property type="protein sequence ID" value="KAF5236270.1"/>
    <property type="molecule type" value="Genomic_DNA"/>
</dbReference>
<evidence type="ECO:0000313" key="4">
    <source>
        <dbReference type="Proteomes" id="UP000537989"/>
    </source>
</evidence>
<dbReference type="InterPro" id="IPR036047">
    <property type="entry name" value="F-box-like_dom_sf"/>
</dbReference>
<dbReference type="Pfam" id="PF12937">
    <property type="entry name" value="F-box-like"/>
    <property type="match status" value="1"/>
</dbReference>
<proteinExistence type="predicted"/>
<dbReference type="PROSITE" id="PS50181">
    <property type="entry name" value="FBOX"/>
    <property type="match status" value="1"/>
</dbReference>
<evidence type="ECO:0000259" key="2">
    <source>
        <dbReference type="PROSITE" id="PS50181"/>
    </source>
</evidence>
<keyword evidence="4" id="KW-1185">Reference proteome</keyword>
<protein>
    <recommendedName>
        <fullName evidence="2">F-box domain-containing protein</fullName>
    </recommendedName>
</protein>
<feature type="compositionally biased region" description="Basic and acidic residues" evidence="1">
    <location>
        <begin position="134"/>
        <end position="150"/>
    </location>
</feature>